<dbReference type="EMBL" id="GBRH01186519">
    <property type="protein sequence ID" value="JAE11377.1"/>
    <property type="molecule type" value="Transcribed_RNA"/>
</dbReference>
<proteinExistence type="predicted"/>
<reference evidence="1" key="2">
    <citation type="journal article" date="2015" name="Data Brief">
        <title>Shoot transcriptome of the giant reed, Arundo donax.</title>
        <authorList>
            <person name="Barrero R.A."/>
            <person name="Guerrero F.D."/>
            <person name="Moolhuijzen P."/>
            <person name="Goolsby J.A."/>
            <person name="Tidwell J."/>
            <person name="Bellgard S.E."/>
            <person name="Bellgard M.I."/>
        </authorList>
    </citation>
    <scope>NUCLEOTIDE SEQUENCE</scope>
    <source>
        <tissue evidence="1">Shoot tissue taken approximately 20 cm above the soil surface</tissue>
    </source>
</reference>
<reference evidence="1" key="1">
    <citation type="submission" date="2014-09" db="EMBL/GenBank/DDBJ databases">
        <authorList>
            <person name="Magalhaes I.L.F."/>
            <person name="Oliveira U."/>
            <person name="Santos F.R."/>
            <person name="Vidigal T.H.D.A."/>
            <person name="Brescovit A.D."/>
            <person name="Santos A.J."/>
        </authorList>
    </citation>
    <scope>NUCLEOTIDE SEQUENCE</scope>
    <source>
        <tissue evidence="1">Shoot tissue taken approximately 20 cm above the soil surface</tissue>
    </source>
</reference>
<organism evidence="1">
    <name type="scientific">Arundo donax</name>
    <name type="common">Giant reed</name>
    <name type="synonym">Donax arundinaceus</name>
    <dbReference type="NCBI Taxonomy" id="35708"/>
    <lineage>
        <taxon>Eukaryota</taxon>
        <taxon>Viridiplantae</taxon>
        <taxon>Streptophyta</taxon>
        <taxon>Embryophyta</taxon>
        <taxon>Tracheophyta</taxon>
        <taxon>Spermatophyta</taxon>
        <taxon>Magnoliopsida</taxon>
        <taxon>Liliopsida</taxon>
        <taxon>Poales</taxon>
        <taxon>Poaceae</taxon>
        <taxon>PACMAD clade</taxon>
        <taxon>Arundinoideae</taxon>
        <taxon>Arundineae</taxon>
        <taxon>Arundo</taxon>
    </lineage>
</organism>
<accession>A0A0A9FG97</accession>
<dbReference type="AlphaFoldDB" id="A0A0A9FG97"/>
<protein>
    <submittedName>
        <fullName evidence="1">Uncharacterized protein</fullName>
    </submittedName>
</protein>
<name>A0A0A9FG97_ARUDO</name>
<evidence type="ECO:0000313" key="1">
    <source>
        <dbReference type="EMBL" id="JAE11377.1"/>
    </source>
</evidence>
<sequence length="28" mass="3101">MRGGFGLIVRVCLGYLKNCLVDNHDHLG</sequence>